<dbReference type="PROSITE" id="PS50053">
    <property type="entry name" value="UBIQUITIN_2"/>
    <property type="match status" value="1"/>
</dbReference>
<name>A0A976MER2_THEOR</name>
<accession>A0A976MER2</accession>
<dbReference type="SUPFAM" id="SSF54236">
    <property type="entry name" value="Ubiquitin-like"/>
    <property type="match status" value="2"/>
</dbReference>
<protein>
    <recommendedName>
        <fullName evidence="1">Ubiquitin-like domain-containing protein</fullName>
    </recommendedName>
</protein>
<proteinExistence type="predicted"/>
<organism evidence="2 3">
    <name type="scientific">Theileria orientalis</name>
    <dbReference type="NCBI Taxonomy" id="68886"/>
    <lineage>
        <taxon>Eukaryota</taxon>
        <taxon>Sar</taxon>
        <taxon>Alveolata</taxon>
        <taxon>Apicomplexa</taxon>
        <taxon>Aconoidasida</taxon>
        <taxon>Piroplasmida</taxon>
        <taxon>Theileriidae</taxon>
        <taxon>Theileria</taxon>
    </lineage>
</organism>
<evidence type="ECO:0000259" key="1">
    <source>
        <dbReference type="PROSITE" id="PS50053"/>
    </source>
</evidence>
<gene>
    <name evidence="2" type="ORF">MACK_001448</name>
</gene>
<dbReference type="EMBL" id="CP056071">
    <property type="protein sequence ID" value="UKK02094.1"/>
    <property type="molecule type" value="Genomic_DNA"/>
</dbReference>
<dbReference type="AlphaFoldDB" id="A0A976MER2"/>
<sequence>MVKLAIYDYVTSVTGNRVYLNVLKDENIKEVKEKLLMQVKNNLENKDSKSKIKRAMTKNAAKCELTAESLILYLGAIILDDDKTIEDYNGSDLPELSMSLYARVDIRVVVTTLKGVKCLGLNYTPIFSFIFKKKIVFKMIDQQTVLEIKKQILSQYQFSNKKGDTIKIEDLNLIHDGYELSDNLCQINEMNFKDEMKITLIVPYGYSMKKL</sequence>
<dbReference type="InterPro" id="IPR000626">
    <property type="entry name" value="Ubiquitin-like_dom"/>
</dbReference>
<evidence type="ECO:0000313" key="3">
    <source>
        <dbReference type="Proteomes" id="UP000244811"/>
    </source>
</evidence>
<feature type="domain" description="Ubiquitin-like" evidence="1">
    <location>
        <begin position="106"/>
        <end position="202"/>
    </location>
</feature>
<dbReference type="InterPro" id="IPR029071">
    <property type="entry name" value="Ubiquitin-like_domsf"/>
</dbReference>
<reference evidence="2" key="1">
    <citation type="submission" date="2022-07" db="EMBL/GenBank/DDBJ databases">
        <title>Evaluation of T. orientalis genome assembly methods using nanopore sequencing and analysis of variation between genomes.</title>
        <authorList>
            <person name="Yam J."/>
            <person name="Micallef M.L."/>
            <person name="Liu M."/>
            <person name="Djordjevic S.P."/>
            <person name="Bogema D.R."/>
            <person name="Jenkins C."/>
        </authorList>
    </citation>
    <scope>NUCLEOTIDE SEQUENCE</scope>
    <source>
        <strain evidence="2">Goon Nure</strain>
    </source>
</reference>
<evidence type="ECO:0000313" key="2">
    <source>
        <dbReference type="EMBL" id="UKK02094.1"/>
    </source>
</evidence>
<dbReference type="Proteomes" id="UP000244811">
    <property type="component" value="Chromosome 2"/>
</dbReference>